<evidence type="ECO:0000256" key="2">
    <source>
        <dbReference type="SAM" id="Phobius"/>
    </source>
</evidence>
<feature type="compositionally biased region" description="Basic and acidic residues" evidence="1">
    <location>
        <begin position="54"/>
        <end position="64"/>
    </location>
</feature>
<reference evidence="3 4" key="1">
    <citation type="submission" date="2020-02" db="EMBL/GenBank/DDBJ databases">
        <authorList>
            <person name="Ma Q."/>
            <person name="Huang Y."/>
            <person name="Song X."/>
            <person name="Pei D."/>
        </authorList>
    </citation>
    <scope>NUCLEOTIDE SEQUENCE [LARGE SCALE GENOMIC DNA]</scope>
    <source>
        <strain evidence="3">Sxm20200214</strain>
        <tissue evidence="3">Leaf</tissue>
    </source>
</reference>
<gene>
    <name evidence="3" type="ORF">Bca52824_020179</name>
</gene>
<feature type="region of interest" description="Disordered" evidence="1">
    <location>
        <begin position="38"/>
        <end position="64"/>
    </location>
</feature>
<evidence type="ECO:0000313" key="4">
    <source>
        <dbReference type="Proteomes" id="UP000886595"/>
    </source>
</evidence>
<evidence type="ECO:0000313" key="3">
    <source>
        <dbReference type="EMBL" id="KAG2317057.1"/>
    </source>
</evidence>
<accession>A0A8X7VTU0</accession>
<comment type="caution">
    <text evidence="3">The sequence shown here is derived from an EMBL/GenBank/DDBJ whole genome shotgun (WGS) entry which is preliminary data.</text>
</comment>
<organism evidence="3 4">
    <name type="scientific">Brassica carinata</name>
    <name type="common">Ethiopian mustard</name>
    <name type="synonym">Abyssinian cabbage</name>
    <dbReference type="NCBI Taxonomy" id="52824"/>
    <lineage>
        <taxon>Eukaryota</taxon>
        <taxon>Viridiplantae</taxon>
        <taxon>Streptophyta</taxon>
        <taxon>Embryophyta</taxon>
        <taxon>Tracheophyta</taxon>
        <taxon>Spermatophyta</taxon>
        <taxon>Magnoliopsida</taxon>
        <taxon>eudicotyledons</taxon>
        <taxon>Gunneridae</taxon>
        <taxon>Pentapetalae</taxon>
        <taxon>rosids</taxon>
        <taxon>malvids</taxon>
        <taxon>Brassicales</taxon>
        <taxon>Brassicaceae</taxon>
        <taxon>Brassiceae</taxon>
        <taxon>Brassica</taxon>
    </lineage>
</organism>
<dbReference type="OrthoDB" id="1086864at2759"/>
<dbReference type="EMBL" id="JAAMPC010000004">
    <property type="protein sequence ID" value="KAG2317057.1"/>
    <property type="molecule type" value="Genomic_DNA"/>
</dbReference>
<dbReference type="Proteomes" id="UP000886595">
    <property type="component" value="Unassembled WGS sequence"/>
</dbReference>
<feature type="transmembrane region" description="Helical" evidence="2">
    <location>
        <begin position="6"/>
        <end position="25"/>
    </location>
</feature>
<protein>
    <submittedName>
        <fullName evidence="3">Uncharacterized protein</fullName>
    </submittedName>
</protein>
<keyword evidence="4" id="KW-1185">Reference proteome</keyword>
<dbReference type="AlphaFoldDB" id="A0A8X7VTU0"/>
<evidence type="ECO:0000256" key="1">
    <source>
        <dbReference type="SAM" id="MobiDB-lite"/>
    </source>
</evidence>
<name>A0A8X7VTU0_BRACI</name>
<proteinExistence type="predicted"/>
<sequence>MEVPIWKWCLIVIGIIFLAIASHFLGRLLCSPRERITDGNIQKKPGPETAAQGKTEKKAGDELV</sequence>
<keyword evidence="2" id="KW-0812">Transmembrane</keyword>
<keyword evidence="2" id="KW-1133">Transmembrane helix</keyword>
<keyword evidence="2" id="KW-0472">Membrane</keyword>